<comment type="caution">
    <text evidence="3">The sequence shown here is derived from an EMBL/GenBank/DDBJ whole genome shotgun (WGS) entry which is preliminary data.</text>
</comment>
<accession>A0ABS9HDW1</accession>
<gene>
    <name evidence="3" type="primary">cofD</name>
    <name evidence="3" type="ORF">L2K70_13810</name>
</gene>
<reference evidence="3 4" key="1">
    <citation type="submission" date="2022-01" db="EMBL/GenBank/DDBJ databases">
        <title>Nocardioides sp. nov., an actinomycete isolated from mining soil.</title>
        <authorList>
            <person name="Liu L."/>
        </authorList>
    </citation>
    <scope>NUCLEOTIDE SEQUENCE [LARGE SCALE GENOMIC DNA]</scope>
    <source>
        <strain evidence="3 4">KLBMP 9356</strain>
    </source>
</reference>
<dbReference type="PANTHER" id="PTHR43007">
    <property type="entry name" value="2-PHOSPHO-L-LACTATE TRANSFERASE"/>
    <property type="match status" value="1"/>
</dbReference>
<dbReference type="Gene3D" id="1.10.8.240">
    <property type="entry name" value="CofD-like domain"/>
    <property type="match status" value="1"/>
</dbReference>
<dbReference type="SUPFAM" id="SSF142338">
    <property type="entry name" value="CofD-like"/>
    <property type="match status" value="1"/>
</dbReference>
<dbReference type="Pfam" id="PF01933">
    <property type="entry name" value="CofD"/>
    <property type="match status" value="1"/>
</dbReference>
<dbReference type="RefSeq" id="WP_236402756.1">
    <property type="nucleotide sequence ID" value="NZ_JAKJHZ010000009.1"/>
</dbReference>
<protein>
    <submittedName>
        <fullName evidence="3">2-phospho-L-lactate transferase</fullName>
        <ecNumber evidence="3">2.7.8.28</ecNumber>
    </submittedName>
</protein>
<dbReference type="PANTHER" id="PTHR43007:SF1">
    <property type="entry name" value="2-PHOSPHO-L-LACTATE TRANSFERASE"/>
    <property type="match status" value="1"/>
</dbReference>
<keyword evidence="1 3" id="KW-0808">Transferase</keyword>
<evidence type="ECO:0000313" key="4">
    <source>
        <dbReference type="Proteomes" id="UP001201161"/>
    </source>
</evidence>
<dbReference type="EMBL" id="JAKJHZ010000009">
    <property type="protein sequence ID" value="MCF6378684.1"/>
    <property type="molecule type" value="Genomic_DNA"/>
</dbReference>
<dbReference type="Proteomes" id="UP001201161">
    <property type="component" value="Unassembled WGS sequence"/>
</dbReference>
<proteinExistence type="inferred from homology"/>
<dbReference type="InterPro" id="IPR038136">
    <property type="entry name" value="CofD-like_dom_sf"/>
</dbReference>
<dbReference type="InterPro" id="IPR010115">
    <property type="entry name" value="FbiA/CofD"/>
</dbReference>
<dbReference type="InterPro" id="IPR002882">
    <property type="entry name" value="CofD"/>
</dbReference>
<sequence length="346" mass="36294">MPSSPLPLRRVTVLSGGVGGARFVQGLLHGLRSGTVPGGSPDTEVTVVANTADDWWIHGLKVCPDLDTLMYTLGDGIDVERGWGRRDETWSAKAELEAYGVEPTWFGLGDRDIATHLVRTQMLEAGYTLSQVTEALCRRWLSPAHGGRVRLLPMSDDRVETHIAIADPDSPSGRSVVHFQEYWVRMRASVPAETVLVVGQDAAAPAPGVLEAIDGCDLVVVPPSNPVVSVGTILGVPGIRDAVRRTPAPVVGLSPIVGGSHVHGMAAQMLTSIGVEVSASAVGTHYGARSAGGVLDGWLVDTRDADHLPPLEAAGVRARAVPLMMSDLDATAAMAAEAVTLVRGPA</sequence>
<dbReference type="NCBIfam" id="TIGR01819">
    <property type="entry name" value="F420_cofD"/>
    <property type="match status" value="1"/>
</dbReference>
<evidence type="ECO:0000313" key="3">
    <source>
        <dbReference type="EMBL" id="MCF6378684.1"/>
    </source>
</evidence>
<dbReference type="Gene3D" id="3.40.50.10680">
    <property type="entry name" value="CofD-like domains"/>
    <property type="match status" value="1"/>
</dbReference>
<dbReference type="GO" id="GO:0043743">
    <property type="term" value="F:LPPG:FO 2-phospho-L-lactate transferase activity"/>
    <property type="evidence" value="ECO:0007669"/>
    <property type="project" value="UniProtKB-EC"/>
</dbReference>
<keyword evidence="2" id="KW-0460">Magnesium</keyword>
<evidence type="ECO:0000256" key="2">
    <source>
        <dbReference type="ARBA" id="ARBA00022842"/>
    </source>
</evidence>
<dbReference type="HAMAP" id="MF_01257">
    <property type="entry name" value="CofD"/>
    <property type="match status" value="1"/>
</dbReference>
<dbReference type="EC" id="2.7.8.28" evidence="3"/>
<organism evidence="3 4">
    <name type="scientific">Nocardioides potassii</name>
    <dbReference type="NCBI Taxonomy" id="2911371"/>
    <lineage>
        <taxon>Bacteria</taxon>
        <taxon>Bacillati</taxon>
        <taxon>Actinomycetota</taxon>
        <taxon>Actinomycetes</taxon>
        <taxon>Propionibacteriales</taxon>
        <taxon>Nocardioidaceae</taxon>
        <taxon>Nocardioides</taxon>
    </lineage>
</organism>
<keyword evidence="4" id="KW-1185">Reference proteome</keyword>
<evidence type="ECO:0000256" key="1">
    <source>
        <dbReference type="ARBA" id="ARBA00022679"/>
    </source>
</evidence>
<name>A0ABS9HDW1_9ACTN</name>